<dbReference type="GeneID" id="921944"/>
<name>Q919K8_NPVCO</name>
<evidence type="ECO:0000313" key="2">
    <source>
        <dbReference type="Proteomes" id="UP000006635"/>
    </source>
</evidence>
<proteinExistence type="predicted"/>
<dbReference type="EMBL" id="AF403738">
    <property type="protein sequence ID" value="AAK94146.1"/>
    <property type="molecule type" value="Genomic_DNA"/>
</dbReference>
<sequence>MSCLLATCHKPCICSPTVQSIESCDAELKIAQAWELHDGTFVLLERRDDSSVDTSYIGAPSSRLTVVQTEAVLKKLNVLDWSWAQIVLLDNPVKYPQYSRPTIYFNYVKMRNCTLYGGHVRTLGDPVLYLENCSGEEVRALHSSLSSRRYCVGFAILTTTGELRWCVSDQSLVKLFKTVDTTAGYCPKMYISYTTKRILWHLWNSSSEFALQRLGGSHVAALCLRECSDQGIVRAIKGSKQF</sequence>
<dbReference type="RefSeq" id="NP_203372.1">
    <property type="nucleotide sequence ID" value="NC_003084.1"/>
</dbReference>
<reference evidence="1 2" key="1">
    <citation type="journal article" date="2001" name="J. Virol.">
        <title>Genome sequence of a baculovirus pathogenic for Culex nigripalpus.</title>
        <authorList>
            <person name="Afonso C.L."/>
            <person name="Tulman E.R."/>
            <person name="Lu Z."/>
            <person name="Balinsky C.A."/>
            <person name="Moser B.A."/>
            <person name="Becnel J.J."/>
            <person name="Rock D.L."/>
            <person name="Kutish G.F."/>
        </authorList>
    </citation>
    <scope>NUCLEOTIDE SEQUENCE [LARGE SCALE GENOMIC DNA]</scope>
    <source>
        <strain evidence="2">Isolate Florida/1997</strain>
    </source>
</reference>
<dbReference type="KEGG" id="vg:921944"/>
<accession>Q919K8</accession>
<organismHost>
    <name type="scientific">Culex nigripalpus</name>
    <dbReference type="NCBI Taxonomy" id="42429"/>
</organismHost>
<keyword evidence="2" id="KW-1185">Reference proteome</keyword>
<protein>
    <submittedName>
        <fullName evidence="1">Uncharacterized protein</fullName>
    </submittedName>
</protein>
<organism evidence="1 2">
    <name type="scientific">Culex nigripalpus nucleopolyhedrovirus (isolate Florida/1997)</name>
    <name type="common">CuniNPV</name>
    <dbReference type="NCBI Taxonomy" id="645993"/>
    <lineage>
        <taxon>Viruses</taxon>
        <taxon>Viruses incertae sedis</taxon>
        <taxon>Naldaviricetes</taxon>
        <taxon>Lefavirales</taxon>
        <taxon>Baculoviridae</taxon>
        <taxon>Deltabaculovirus</taxon>
    </lineage>
</organism>
<gene>
    <name evidence="1" type="primary">CUN068</name>
</gene>
<dbReference type="Proteomes" id="UP000006635">
    <property type="component" value="Segment"/>
</dbReference>
<evidence type="ECO:0000313" key="1">
    <source>
        <dbReference type="EMBL" id="AAK94146.1"/>
    </source>
</evidence>